<evidence type="ECO:0000256" key="1">
    <source>
        <dbReference type="SAM" id="Phobius"/>
    </source>
</evidence>
<evidence type="ECO:0000313" key="2">
    <source>
        <dbReference type="EMBL" id="GIQ65868.1"/>
    </source>
</evidence>
<organism evidence="2 3">
    <name type="scientific">Paenibacillus cisolokensis</name>
    <dbReference type="NCBI Taxonomy" id="1658519"/>
    <lineage>
        <taxon>Bacteria</taxon>
        <taxon>Bacillati</taxon>
        <taxon>Bacillota</taxon>
        <taxon>Bacilli</taxon>
        <taxon>Bacillales</taxon>
        <taxon>Paenibacillaceae</taxon>
        <taxon>Paenibacillus</taxon>
    </lineage>
</organism>
<name>A0ABQ4ND14_9BACL</name>
<evidence type="ECO:0000313" key="3">
    <source>
        <dbReference type="Proteomes" id="UP000680304"/>
    </source>
</evidence>
<proteinExistence type="predicted"/>
<dbReference type="Proteomes" id="UP000680304">
    <property type="component" value="Unassembled WGS sequence"/>
</dbReference>
<keyword evidence="1" id="KW-1133">Transmembrane helix</keyword>
<feature type="transmembrane region" description="Helical" evidence="1">
    <location>
        <begin position="61"/>
        <end position="81"/>
    </location>
</feature>
<comment type="caution">
    <text evidence="2">The sequence shown here is derived from an EMBL/GenBank/DDBJ whole genome shotgun (WGS) entry which is preliminary data.</text>
</comment>
<accession>A0ABQ4ND14</accession>
<protein>
    <submittedName>
        <fullName evidence="2">Uncharacterized protein</fullName>
    </submittedName>
</protein>
<keyword evidence="1" id="KW-0812">Transmembrane</keyword>
<gene>
    <name evidence="2" type="ORF">PACILC2_44360</name>
</gene>
<sequence>MVVQLLTGGYIMSQGNYSPLWMVLVTVLFLGIAAVSGMMSKPLKQIVGSIRENRSATAYIAKARAMSFAVLIMYLVIIYLMKFPF</sequence>
<keyword evidence="1" id="KW-0472">Membrane</keyword>
<dbReference type="RefSeq" id="WP_244863674.1">
    <property type="nucleotide sequence ID" value="NZ_BOVJ01000157.1"/>
</dbReference>
<keyword evidence="3" id="KW-1185">Reference proteome</keyword>
<feature type="transmembrane region" description="Helical" evidence="1">
    <location>
        <begin position="20"/>
        <end position="40"/>
    </location>
</feature>
<dbReference type="EMBL" id="BOVJ01000157">
    <property type="protein sequence ID" value="GIQ65868.1"/>
    <property type="molecule type" value="Genomic_DNA"/>
</dbReference>
<reference evidence="2 3" key="1">
    <citation type="submission" date="2021-04" db="EMBL/GenBank/DDBJ databases">
        <title>Draft genome sequence of Paenibacillus cisolokensis, LC2-13A.</title>
        <authorList>
            <person name="Uke A."/>
            <person name="Chhe C."/>
            <person name="Baramee S."/>
            <person name="Kosugi A."/>
        </authorList>
    </citation>
    <scope>NUCLEOTIDE SEQUENCE [LARGE SCALE GENOMIC DNA]</scope>
    <source>
        <strain evidence="2 3">LC2-13A</strain>
    </source>
</reference>